<evidence type="ECO:0000256" key="1">
    <source>
        <dbReference type="SAM" id="MobiDB-lite"/>
    </source>
</evidence>
<feature type="region of interest" description="Disordered" evidence="1">
    <location>
        <begin position="247"/>
        <end position="266"/>
    </location>
</feature>
<dbReference type="Pfam" id="PF04124">
    <property type="entry name" value="Dor1"/>
    <property type="match status" value="1"/>
</dbReference>
<protein>
    <submittedName>
        <fullName evidence="2">Uncharacterized protein</fullName>
    </submittedName>
</protein>
<feature type="compositionally biased region" description="Low complexity" evidence="1">
    <location>
        <begin position="953"/>
        <end position="968"/>
    </location>
</feature>
<feature type="compositionally biased region" description="Polar residues" evidence="1">
    <location>
        <begin position="1012"/>
        <end position="1021"/>
    </location>
</feature>
<proteinExistence type="predicted"/>
<feature type="compositionally biased region" description="Polar residues" evidence="1">
    <location>
        <begin position="898"/>
        <end position="911"/>
    </location>
</feature>
<sequence length="1067" mass="119471">MSLANGAHPAGAGPGQDDALVQLLLSSSSSSSSSTFDLFPSSKSVAYLTSLTTQPLEQLQQSPSALHSTLTALDQQLSNLCLHQVPAFVTLRSASDSVQRCSQTMHRSTEDLLNASLPQLERRALDFKSATEGAVQHRRRARNISRSFDRRLRNLLEAAPLVESCIKAGLNQEAIALVGKVQELAEEETWGRGNVLRTLHEESYERLYALHESLMHALASPSLRLPAAKSTLASFRHLAQLSPPIPAQHARTKHHPHQLNSNSSQRNLRTPLQSLDLHFLRARSASLDRALQTASSTRSWVSIWREQTLETLSLQTSLFPLQSQLTSSYLSHQLVKLVQHLETLPDRAKRSVKTSADAASGSGSGAGDALQKSSASKDKQDTKDFVASLAALHTLLGFVDAGLRNFSASLPPRVSEILQSTATSLFEAQLSTPDQVPDSAKSQIWMRDLEEVCALSSIDMASLFSGHKEAKVSILYEPIKRALDTLRIFAPKECRVALSGCLRRHLERRLKARLERVVDSSSSYAVGQIFPLKLHVEQEGRLDETMLESQEAQVGPEELTGEQERERRLRGTKVLLSSRLSADLILVDWSIRALHQDIFGQSASSSTFPRAAAVGDDALEEIIARIEEWIIKTREEWTEGEQGLRGRVREERGRRMREEERVRKEEEERLRRETEEERARKEMEEERRRKVEEKRREEAEERARREEEEKAGREQEEKRRREEEERIRREQAEKAREEERSRREEEERIKREEEEEKERKQAEQRVQLEEEERIKRAEKEEKARKEEEEKRLRETEEKMKKEQEEEAERERARVQAEAQEDRRLKSGKALREEEEGERAAEEARREQGGEDAKGAREVGAEPAGAQTRAKDERGAPEQAGKAVQELQKGSNLPEDGSIETSPLSSIASIVQDSAKEDSAKASAELRLDKTDSFPDSIDATQEGAASEPKPDLANAEISAAARAEPQAEGVEEELKIRESKVDSVQTNLAEEMTASSDPDPASTSTSTPSASEHVSVQPQATSSMSISPSTSANANANATASASSRRPTLAEKLKMRQEERERKKGAS</sequence>
<feature type="region of interest" description="Disordered" evidence="1">
    <location>
        <begin position="348"/>
        <end position="377"/>
    </location>
</feature>
<dbReference type="Proteomes" id="UP000245783">
    <property type="component" value="Unassembled WGS sequence"/>
</dbReference>
<feature type="compositionally biased region" description="Basic and acidic residues" evidence="1">
    <location>
        <begin position="1048"/>
        <end position="1067"/>
    </location>
</feature>
<accession>A0A316VUI8</accession>
<dbReference type="RefSeq" id="XP_025366335.1">
    <property type="nucleotide sequence ID" value="XM_025514918.1"/>
</dbReference>
<name>A0A316VUI8_9BASI</name>
<dbReference type="AlphaFoldDB" id="A0A316VUI8"/>
<dbReference type="InParanoid" id="A0A316VUI8"/>
<dbReference type="GeneID" id="37036788"/>
<keyword evidence="3" id="KW-1185">Reference proteome</keyword>
<evidence type="ECO:0000313" key="3">
    <source>
        <dbReference type="Proteomes" id="UP000245783"/>
    </source>
</evidence>
<dbReference type="GO" id="GO:0017119">
    <property type="term" value="C:Golgi transport complex"/>
    <property type="evidence" value="ECO:0007669"/>
    <property type="project" value="InterPro"/>
</dbReference>
<reference evidence="2 3" key="1">
    <citation type="journal article" date="2018" name="Mol. Biol. Evol.">
        <title>Broad Genomic Sampling Reveals a Smut Pathogenic Ancestry of the Fungal Clade Ustilaginomycotina.</title>
        <authorList>
            <person name="Kijpornyongpan T."/>
            <person name="Mondo S.J."/>
            <person name="Barry K."/>
            <person name="Sandor L."/>
            <person name="Lee J."/>
            <person name="Lipzen A."/>
            <person name="Pangilinan J."/>
            <person name="LaButti K."/>
            <person name="Hainaut M."/>
            <person name="Henrissat B."/>
            <person name="Grigoriev I.V."/>
            <person name="Spatafora J.W."/>
            <person name="Aime M.C."/>
        </authorList>
    </citation>
    <scope>NUCLEOTIDE SEQUENCE [LARGE SCALE GENOMIC DNA]</scope>
    <source>
        <strain evidence="2 3">MCA 4658</strain>
    </source>
</reference>
<dbReference type="OrthoDB" id="1661054at2759"/>
<gene>
    <name evidence="2" type="ORF">IE81DRAFT_326804</name>
</gene>
<dbReference type="EMBL" id="KZ819488">
    <property type="protein sequence ID" value="PWN39175.1"/>
    <property type="molecule type" value="Genomic_DNA"/>
</dbReference>
<feature type="region of interest" description="Disordered" evidence="1">
    <location>
        <begin position="692"/>
        <end position="1067"/>
    </location>
</feature>
<dbReference type="STRING" id="1522189.A0A316VUI8"/>
<evidence type="ECO:0000313" key="2">
    <source>
        <dbReference type="EMBL" id="PWN39175.1"/>
    </source>
</evidence>
<feature type="compositionally biased region" description="Basic and acidic residues" evidence="1">
    <location>
        <begin position="972"/>
        <end position="981"/>
    </location>
</feature>
<feature type="compositionally biased region" description="Low complexity" evidence="1">
    <location>
        <begin position="993"/>
        <end position="1011"/>
    </location>
</feature>
<organism evidence="2 3">
    <name type="scientific">Ceraceosorus guamensis</name>
    <dbReference type="NCBI Taxonomy" id="1522189"/>
    <lineage>
        <taxon>Eukaryota</taxon>
        <taxon>Fungi</taxon>
        <taxon>Dikarya</taxon>
        <taxon>Basidiomycota</taxon>
        <taxon>Ustilaginomycotina</taxon>
        <taxon>Exobasidiomycetes</taxon>
        <taxon>Ceraceosorales</taxon>
        <taxon>Ceraceosoraceae</taxon>
        <taxon>Ceraceosorus</taxon>
    </lineage>
</organism>
<feature type="compositionally biased region" description="Low complexity" evidence="1">
    <location>
        <begin position="1022"/>
        <end position="1047"/>
    </location>
</feature>
<feature type="compositionally biased region" description="Basic and acidic residues" evidence="1">
    <location>
        <begin position="692"/>
        <end position="824"/>
    </location>
</feature>
<feature type="compositionally biased region" description="Basic and acidic residues" evidence="1">
    <location>
        <begin position="837"/>
        <end position="859"/>
    </location>
</feature>
<dbReference type="InterPro" id="IPR007255">
    <property type="entry name" value="COG8"/>
</dbReference>
<feature type="compositionally biased region" description="Basic and acidic residues" evidence="1">
    <location>
        <begin position="913"/>
        <end position="932"/>
    </location>
</feature>